<dbReference type="PANTHER" id="PTHR43130:SF3">
    <property type="entry name" value="HTH-TYPE TRANSCRIPTIONAL REGULATOR RV1931C"/>
    <property type="match status" value="1"/>
</dbReference>
<evidence type="ECO:0000256" key="2">
    <source>
        <dbReference type="ARBA" id="ARBA00023125"/>
    </source>
</evidence>
<dbReference type="SUPFAM" id="SSF52317">
    <property type="entry name" value="Class I glutamine amidotransferase-like"/>
    <property type="match status" value="1"/>
</dbReference>
<keyword evidence="2" id="KW-0238">DNA-binding</keyword>
<dbReference type="SUPFAM" id="SSF46689">
    <property type="entry name" value="Homeodomain-like"/>
    <property type="match status" value="2"/>
</dbReference>
<dbReference type="PANTHER" id="PTHR43130">
    <property type="entry name" value="ARAC-FAMILY TRANSCRIPTIONAL REGULATOR"/>
    <property type="match status" value="1"/>
</dbReference>
<dbReference type="Pfam" id="PF01965">
    <property type="entry name" value="DJ-1_PfpI"/>
    <property type="match status" value="1"/>
</dbReference>
<evidence type="ECO:0000313" key="6">
    <source>
        <dbReference type="Proteomes" id="UP001623290"/>
    </source>
</evidence>
<dbReference type="InterPro" id="IPR018062">
    <property type="entry name" value="HTH_AraC-typ_CS"/>
</dbReference>
<keyword evidence="1" id="KW-0805">Transcription regulation</keyword>
<keyword evidence="6" id="KW-1185">Reference proteome</keyword>
<dbReference type="PROSITE" id="PS01124">
    <property type="entry name" value="HTH_ARAC_FAMILY_2"/>
    <property type="match status" value="1"/>
</dbReference>
<dbReference type="Gene3D" id="3.40.50.880">
    <property type="match status" value="1"/>
</dbReference>
<dbReference type="PROSITE" id="PS00041">
    <property type="entry name" value="HTH_ARAC_FAMILY_1"/>
    <property type="match status" value="1"/>
</dbReference>
<dbReference type="Pfam" id="PF12833">
    <property type="entry name" value="HTH_18"/>
    <property type="match status" value="1"/>
</dbReference>
<gene>
    <name evidence="5" type="primary">ftrA</name>
    <name evidence="5" type="ORF">RPE78_02595</name>
</gene>
<name>A0ABZ1E2M0_9RHOB</name>
<sequence>MTTQDNILPLLPLQPIANNRVVALIYDGLCTFEFGVTAEIFGLPRPEMGPHWYRFRTAAIEPGPLRAHGGLRVSTDGGLELLEEAGLIVIPGWRGAHTPAPPALTAALIAAHARGARIATICSGAFVLAQTGLLDGHSATTHWRYAKDFAARYPDVTLRADNLYTDDAPLYTSAGSAAGLDLGLHIVRQDFGAEAANSVARRLVIASHRDGGQNQFLPRPVPRATEADRIAPLLDRLRQNLTHTPTISSLANACAMSERTFLRRFLDATGTTPIRFLNEERLRQAALLLEAPTPSIDQIAERCGFGSAALLRHHFRKRYGVAPATWRQRFGQIESA</sequence>
<keyword evidence="3" id="KW-0804">Transcription</keyword>
<proteinExistence type="predicted"/>
<feature type="domain" description="HTH araC/xylS-type" evidence="4">
    <location>
        <begin position="231"/>
        <end position="329"/>
    </location>
</feature>
<reference evidence="5 6" key="1">
    <citation type="submission" date="2023-09" db="EMBL/GenBank/DDBJ databases">
        <title>Thioclava shenzhenensis sp. nov., a multidrug resistant bacteria-antagonizing species isolated from coastal seawater.</title>
        <authorList>
            <person name="Long M."/>
        </authorList>
    </citation>
    <scope>NUCLEOTIDE SEQUENCE [LARGE SCALE GENOMIC DNA]</scope>
    <source>
        <strain evidence="5 6">FTW29</strain>
    </source>
</reference>
<dbReference type="RefSeq" id="WP_406721161.1">
    <property type="nucleotide sequence ID" value="NZ_CP135443.1"/>
</dbReference>
<dbReference type="Gene3D" id="1.10.10.60">
    <property type="entry name" value="Homeodomain-like"/>
    <property type="match status" value="1"/>
</dbReference>
<evidence type="ECO:0000256" key="3">
    <source>
        <dbReference type="ARBA" id="ARBA00023163"/>
    </source>
</evidence>
<evidence type="ECO:0000313" key="5">
    <source>
        <dbReference type="EMBL" id="WRY34199.1"/>
    </source>
</evidence>
<evidence type="ECO:0000259" key="4">
    <source>
        <dbReference type="PROSITE" id="PS01124"/>
    </source>
</evidence>
<dbReference type="InterPro" id="IPR009057">
    <property type="entry name" value="Homeodomain-like_sf"/>
</dbReference>
<dbReference type="SMART" id="SM00342">
    <property type="entry name" value="HTH_ARAC"/>
    <property type="match status" value="1"/>
</dbReference>
<protein>
    <submittedName>
        <fullName evidence="5">Transcriptional regulator FtrA</fullName>
    </submittedName>
</protein>
<organism evidence="5 6">
    <name type="scientific">Thioclava litoralis</name>
    <dbReference type="NCBI Taxonomy" id="3076557"/>
    <lineage>
        <taxon>Bacteria</taxon>
        <taxon>Pseudomonadati</taxon>
        <taxon>Pseudomonadota</taxon>
        <taxon>Alphaproteobacteria</taxon>
        <taxon>Rhodobacterales</taxon>
        <taxon>Paracoccaceae</taxon>
        <taxon>Thioclava</taxon>
    </lineage>
</organism>
<dbReference type="EMBL" id="CP135443">
    <property type="protein sequence ID" value="WRY34199.1"/>
    <property type="molecule type" value="Genomic_DNA"/>
</dbReference>
<dbReference type="InterPro" id="IPR018060">
    <property type="entry name" value="HTH_AraC"/>
</dbReference>
<dbReference type="InterPro" id="IPR002818">
    <property type="entry name" value="DJ-1/PfpI"/>
</dbReference>
<dbReference type="NCBIfam" id="NF006902">
    <property type="entry name" value="PRK09393.1"/>
    <property type="match status" value="1"/>
</dbReference>
<accession>A0ABZ1E2M0</accession>
<dbReference type="Proteomes" id="UP001623290">
    <property type="component" value="Chromosome"/>
</dbReference>
<dbReference type="InterPro" id="IPR029062">
    <property type="entry name" value="Class_I_gatase-like"/>
</dbReference>
<evidence type="ECO:0000256" key="1">
    <source>
        <dbReference type="ARBA" id="ARBA00023015"/>
    </source>
</evidence>
<dbReference type="InterPro" id="IPR052158">
    <property type="entry name" value="INH-QAR"/>
</dbReference>
<dbReference type="CDD" id="cd03137">
    <property type="entry name" value="GATase1_AraC_1"/>
    <property type="match status" value="1"/>
</dbReference>